<accession>A0A6J3JBW7</accession>
<dbReference type="GeneID" id="116563387"/>
<evidence type="ECO:0000313" key="1">
    <source>
        <dbReference type="Proteomes" id="UP000504640"/>
    </source>
</evidence>
<keyword evidence="1" id="KW-1185">Reference proteome</keyword>
<organism evidence="1 2">
    <name type="scientific">Sapajus apella</name>
    <name type="common">Brown-capped capuchin</name>
    <name type="synonym">Cebus apella</name>
    <dbReference type="NCBI Taxonomy" id="9515"/>
    <lineage>
        <taxon>Eukaryota</taxon>
        <taxon>Metazoa</taxon>
        <taxon>Chordata</taxon>
        <taxon>Craniata</taxon>
        <taxon>Vertebrata</taxon>
        <taxon>Euteleostomi</taxon>
        <taxon>Mammalia</taxon>
        <taxon>Eutheria</taxon>
        <taxon>Euarchontoglires</taxon>
        <taxon>Primates</taxon>
        <taxon>Haplorrhini</taxon>
        <taxon>Platyrrhini</taxon>
        <taxon>Cebidae</taxon>
        <taxon>Cebinae</taxon>
        <taxon>Sapajus</taxon>
    </lineage>
</organism>
<evidence type="ECO:0000313" key="2">
    <source>
        <dbReference type="RefSeq" id="XP_032151920.1"/>
    </source>
</evidence>
<proteinExistence type="predicted"/>
<dbReference type="RefSeq" id="XP_032151920.1">
    <property type="nucleotide sequence ID" value="XM_032296029.1"/>
</dbReference>
<sequence>MGAGLSCAILVILSLTRFDGFIRSFCFYFFLTFSCYHHVKKCLSPPVILRTPQPGGTRKESQVNQKEQKLEICRHTCGWCYSTTCTSCGLPQHVEKYNAMAHTCNPNIFGDQGRRITGTQVLRPTWQKPHFSKKNRNLLHVVAHICVPNYSGGLGGRIT</sequence>
<dbReference type="AlphaFoldDB" id="A0A6J3JBW7"/>
<name>A0A6J3JBW7_SAPAP</name>
<protein>
    <submittedName>
        <fullName evidence="2">Uncharacterized protein LOC116563387</fullName>
    </submittedName>
</protein>
<reference evidence="2" key="1">
    <citation type="submission" date="2025-08" db="UniProtKB">
        <authorList>
            <consortium name="RefSeq"/>
        </authorList>
    </citation>
    <scope>IDENTIFICATION</scope>
    <source>
        <tissue evidence="2">Blood</tissue>
    </source>
</reference>
<gene>
    <name evidence="2" type="primary">LOC116563387</name>
</gene>
<dbReference type="Proteomes" id="UP000504640">
    <property type="component" value="Unplaced"/>
</dbReference>